<gene>
    <name evidence="7" type="primary">cfa</name>
    <name evidence="7" type="ORF">GCM10011507_25550</name>
</gene>
<evidence type="ECO:0000256" key="4">
    <source>
        <dbReference type="ARBA" id="ARBA00022691"/>
    </source>
</evidence>
<dbReference type="GO" id="GO:0008168">
    <property type="term" value="F:methyltransferase activity"/>
    <property type="evidence" value="ECO:0007669"/>
    <property type="project" value="UniProtKB-KW"/>
</dbReference>
<dbReference type="AlphaFoldDB" id="A0A916RVB0"/>
<evidence type="ECO:0000256" key="2">
    <source>
        <dbReference type="ARBA" id="ARBA00022603"/>
    </source>
</evidence>
<protein>
    <submittedName>
        <fullName evidence="7">Cyclopropane-fatty-acyl-phospholipid synthase</fullName>
    </submittedName>
</protein>
<dbReference type="InterPro" id="IPR050723">
    <property type="entry name" value="CFA/CMAS"/>
</dbReference>
<proteinExistence type="inferred from homology"/>
<dbReference type="Pfam" id="PF02353">
    <property type="entry name" value="CMAS"/>
    <property type="match status" value="1"/>
</dbReference>
<dbReference type="NCBIfam" id="NF008686">
    <property type="entry name" value="PRK11705.1"/>
    <property type="match status" value="1"/>
</dbReference>
<comment type="caution">
    <text evidence="7">The sequence shown here is derived from an EMBL/GenBank/DDBJ whole genome shotgun (WGS) entry which is preliminary data.</text>
</comment>
<feature type="active site" evidence="6">
    <location>
        <position position="345"/>
    </location>
</feature>
<name>A0A916RVB0_9BACT</name>
<evidence type="ECO:0000313" key="8">
    <source>
        <dbReference type="Proteomes" id="UP000648801"/>
    </source>
</evidence>
<sequence length="374" mass="42569">MVNMSHGRPWLERLFAEADVALNGRRPWDIQVRDERFYPAVLHGGVLAFGESYMAGWWDSDALDELAGHLAAHHVASRARLKPANLLLGIQAVLGNLGAKRRAFKVGEQHYNLGNDLFERMLDQRMTYSCGYWREATTLDQAQEAKLDLVCRKLGLCAGQRVLDLGCGWGSFAKFAAERYGANVVGVTVSREQVEWAREHCQGLPVEVRLQDYRDVEGSFDHVVSIGMFEHVGYKNYESFMKVAERCLTGDGLFLLHTLGRNTSASHTNPWIHKYIFPNGMLPSVAQIGRAAEGRFVMEDWHNFGAYYYNTLVAWFRNFDLHWPEISAKYGPTFYRMWKYYLLSCAGALKAREAQLWQVAFSRHGVPGGYETVR</sequence>
<keyword evidence="2" id="KW-0489">Methyltransferase</keyword>
<keyword evidence="8" id="KW-1185">Reference proteome</keyword>
<keyword evidence="3" id="KW-0808">Transferase</keyword>
<keyword evidence="5" id="KW-0443">Lipid metabolism</keyword>
<dbReference type="InterPro" id="IPR029063">
    <property type="entry name" value="SAM-dependent_MTases_sf"/>
</dbReference>
<reference evidence="7" key="2">
    <citation type="submission" date="2020-09" db="EMBL/GenBank/DDBJ databases">
        <authorList>
            <person name="Sun Q."/>
            <person name="Zhou Y."/>
        </authorList>
    </citation>
    <scope>NUCLEOTIDE SEQUENCE</scope>
    <source>
        <strain evidence="7">CGMCC 1.15447</strain>
    </source>
</reference>
<evidence type="ECO:0000256" key="3">
    <source>
        <dbReference type="ARBA" id="ARBA00022679"/>
    </source>
</evidence>
<comment type="similarity">
    <text evidence="1">Belongs to the CFA/CMAS family.</text>
</comment>
<reference evidence="7" key="1">
    <citation type="journal article" date="2014" name="Int. J. Syst. Evol. Microbiol.">
        <title>Complete genome sequence of Corynebacterium casei LMG S-19264T (=DSM 44701T), isolated from a smear-ripened cheese.</title>
        <authorList>
            <consortium name="US DOE Joint Genome Institute (JGI-PGF)"/>
            <person name="Walter F."/>
            <person name="Albersmeier A."/>
            <person name="Kalinowski J."/>
            <person name="Ruckert C."/>
        </authorList>
    </citation>
    <scope>NUCLEOTIDE SEQUENCE</scope>
    <source>
        <strain evidence="7">CGMCC 1.15447</strain>
    </source>
</reference>
<keyword evidence="4" id="KW-0949">S-adenosyl-L-methionine</keyword>
<dbReference type="CDD" id="cd02440">
    <property type="entry name" value="AdoMet_MTases"/>
    <property type="match status" value="1"/>
</dbReference>
<organism evidence="7 8">
    <name type="scientific">Edaphobacter acidisoli</name>
    <dbReference type="NCBI Taxonomy" id="2040573"/>
    <lineage>
        <taxon>Bacteria</taxon>
        <taxon>Pseudomonadati</taxon>
        <taxon>Acidobacteriota</taxon>
        <taxon>Terriglobia</taxon>
        <taxon>Terriglobales</taxon>
        <taxon>Acidobacteriaceae</taxon>
        <taxon>Edaphobacter</taxon>
    </lineage>
</organism>
<evidence type="ECO:0000313" key="7">
    <source>
        <dbReference type="EMBL" id="GGA72851.1"/>
    </source>
</evidence>
<dbReference type="PANTHER" id="PTHR43667:SF1">
    <property type="entry name" value="CYCLOPROPANE-FATTY-ACYL-PHOSPHOLIPID SYNTHASE"/>
    <property type="match status" value="1"/>
</dbReference>
<dbReference type="EMBL" id="BMJB01000001">
    <property type="protein sequence ID" value="GGA72851.1"/>
    <property type="molecule type" value="Genomic_DNA"/>
</dbReference>
<dbReference type="InterPro" id="IPR003333">
    <property type="entry name" value="CMAS"/>
</dbReference>
<dbReference type="GO" id="GO:0008610">
    <property type="term" value="P:lipid biosynthetic process"/>
    <property type="evidence" value="ECO:0007669"/>
    <property type="project" value="InterPro"/>
</dbReference>
<dbReference type="SUPFAM" id="SSF53335">
    <property type="entry name" value="S-adenosyl-L-methionine-dependent methyltransferases"/>
    <property type="match status" value="1"/>
</dbReference>
<accession>A0A916RVB0</accession>
<dbReference type="PANTHER" id="PTHR43667">
    <property type="entry name" value="CYCLOPROPANE-FATTY-ACYL-PHOSPHOLIPID SYNTHASE"/>
    <property type="match status" value="1"/>
</dbReference>
<evidence type="ECO:0000256" key="1">
    <source>
        <dbReference type="ARBA" id="ARBA00010815"/>
    </source>
</evidence>
<dbReference type="GO" id="GO:0032259">
    <property type="term" value="P:methylation"/>
    <property type="evidence" value="ECO:0007669"/>
    <property type="project" value="UniProtKB-KW"/>
</dbReference>
<evidence type="ECO:0000256" key="6">
    <source>
        <dbReference type="PIRSR" id="PIRSR003085-1"/>
    </source>
</evidence>
<dbReference type="PIRSF" id="PIRSF003085">
    <property type="entry name" value="CMAS"/>
    <property type="match status" value="1"/>
</dbReference>
<evidence type="ECO:0000256" key="5">
    <source>
        <dbReference type="ARBA" id="ARBA00023098"/>
    </source>
</evidence>
<dbReference type="Proteomes" id="UP000648801">
    <property type="component" value="Unassembled WGS sequence"/>
</dbReference>
<dbReference type="Gene3D" id="3.40.50.150">
    <property type="entry name" value="Vaccinia Virus protein VP39"/>
    <property type="match status" value="1"/>
</dbReference>